<dbReference type="GO" id="GO:0140114">
    <property type="term" value="P:cellular detoxification of fluoride"/>
    <property type="evidence" value="ECO:0007669"/>
    <property type="project" value="UniProtKB-UniRule"/>
</dbReference>
<name>A0A4R8V0H1_9MICO</name>
<keyword evidence="5 10" id="KW-0472">Membrane</keyword>
<reference evidence="12 14" key="2">
    <citation type="submission" date="2019-03" db="EMBL/GenBank/DDBJ databases">
        <title>Genomics of glacier-inhabiting Cryobacterium strains.</title>
        <authorList>
            <person name="Liu Q."/>
            <person name="Xin Y.-H."/>
        </authorList>
    </citation>
    <scope>NUCLEOTIDE SEQUENCE [LARGE SCALE GENOMIC DNA]</scope>
    <source>
        <strain evidence="12 14">Hh8</strain>
    </source>
</reference>
<comment type="function">
    <text evidence="9 10">Fluoride-specific ion channel. Important for reducing fluoride concentration in the cell, thus reducing its toxicity.</text>
</comment>
<dbReference type="GO" id="GO:0046872">
    <property type="term" value="F:metal ion binding"/>
    <property type="evidence" value="ECO:0007669"/>
    <property type="project" value="UniProtKB-KW"/>
</dbReference>
<evidence type="ECO:0000256" key="2">
    <source>
        <dbReference type="ARBA" id="ARBA00022475"/>
    </source>
</evidence>
<proteinExistence type="inferred from homology"/>
<sequence length="126" mass="12738">MTPLLFLGIAAAGGVGASARLFLDGFVRTRLGGAFPYGTTIINVSGSLLLGLVTGLAMNLLLMPEWSLVLGVGLLGGYTTFSTASFETVRLAQAHRYLAALVNGVGMLAASVLAAALGLWAGLALG</sequence>
<keyword evidence="14" id="KW-1185">Reference proteome</keyword>
<keyword evidence="10" id="KW-0479">Metal-binding</keyword>
<comment type="similarity">
    <text evidence="7 10">Belongs to the fluoride channel Fluc/FEX (TC 1.A.43) family.</text>
</comment>
<keyword evidence="4 10" id="KW-1133">Transmembrane helix</keyword>
<dbReference type="Proteomes" id="UP000199639">
    <property type="component" value="Unassembled WGS sequence"/>
</dbReference>
<keyword evidence="2 10" id="KW-1003">Cell membrane</keyword>
<evidence type="ECO:0000256" key="3">
    <source>
        <dbReference type="ARBA" id="ARBA00022692"/>
    </source>
</evidence>
<evidence type="ECO:0000313" key="11">
    <source>
        <dbReference type="EMBL" id="SDN40702.1"/>
    </source>
</evidence>
<protein>
    <recommendedName>
        <fullName evidence="10">Fluoride-specific ion channel FluC</fullName>
    </recommendedName>
</protein>
<evidence type="ECO:0000256" key="9">
    <source>
        <dbReference type="ARBA" id="ARBA00049940"/>
    </source>
</evidence>
<keyword evidence="6 10" id="KW-0407">Ion channel</keyword>
<comment type="catalytic activity">
    <reaction evidence="8">
        <text>fluoride(in) = fluoride(out)</text>
        <dbReference type="Rhea" id="RHEA:76159"/>
        <dbReference type="ChEBI" id="CHEBI:17051"/>
    </reaction>
    <physiologicalReaction direction="left-to-right" evidence="8">
        <dbReference type="Rhea" id="RHEA:76160"/>
    </physiologicalReaction>
</comment>
<evidence type="ECO:0000256" key="6">
    <source>
        <dbReference type="ARBA" id="ARBA00023303"/>
    </source>
</evidence>
<comment type="subcellular location">
    <subcellularLocation>
        <location evidence="1 10">Cell membrane</location>
        <topology evidence="1 10">Multi-pass membrane protein</topology>
    </subcellularLocation>
</comment>
<evidence type="ECO:0000313" key="12">
    <source>
        <dbReference type="EMBL" id="TFB73904.1"/>
    </source>
</evidence>
<dbReference type="RefSeq" id="WP_092340361.1">
    <property type="nucleotide sequence ID" value="NZ_FNIB01000005.1"/>
</dbReference>
<feature type="binding site" evidence="10">
    <location>
        <position position="76"/>
    </location>
    <ligand>
        <name>Na(+)</name>
        <dbReference type="ChEBI" id="CHEBI:29101"/>
        <note>structural</note>
    </ligand>
</feature>
<evidence type="ECO:0000256" key="8">
    <source>
        <dbReference type="ARBA" id="ARBA00035585"/>
    </source>
</evidence>
<accession>A0A4R8V0H1</accession>
<dbReference type="GO" id="GO:0062054">
    <property type="term" value="F:fluoride channel activity"/>
    <property type="evidence" value="ECO:0007669"/>
    <property type="project" value="UniProtKB-UniRule"/>
</dbReference>
<keyword evidence="10" id="KW-0813">Transport</keyword>
<organism evidence="11 13">
    <name type="scientific">Cryobacterium flavum</name>
    <dbReference type="NCBI Taxonomy" id="1424659"/>
    <lineage>
        <taxon>Bacteria</taxon>
        <taxon>Bacillati</taxon>
        <taxon>Actinomycetota</taxon>
        <taxon>Actinomycetes</taxon>
        <taxon>Micrococcales</taxon>
        <taxon>Microbacteriaceae</taxon>
        <taxon>Cryobacterium</taxon>
    </lineage>
</organism>
<dbReference type="STRING" id="1424659.SAMN05216368_105165"/>
<keyword evidence="10" id="KW-0915">Sodium</keyword>
<dbReference type="PANTHER" id="PTHR28259">
    <property type="entry name" value="FLUORIDE EXPORT PROTEIN 1-RELATED"/>
    <property type="match status" value="1"/>
</dbReference>
<dbReference type="InterPro" id="IPR003691">
    <property type="entry name" value="FluC"/>
</dbReference>
<keyword evidence="3 10" id="KW-0812">Transmembrane</keyword>
<reference evidence="11 13" key="1">
    <citation type="submission" date="2016-10" db="EMBL/GenBank/DDBJ databases">
        <authorList>
            <person name="Varghese N."/>
            <person name="Submissions S."/>
        </authorList>
    </citation>
    <scope>NUCLEOTIDE SEQUENCE [LARGE SCALE GENOMIC DNA]</scope>
    <source>
        <strain evidence="11 13">CGMCC 1.11215</strain>
    </source>
</reference>
<keyword evidence="10" id="KW-0406">Ion transport</keyword>
<evidence type="ECO:0000256" key="5">
    <source>
        <dbReference type="ARBA" id="ARBA00023136"/>
    </source>
</evidence>
<dbReference type="AlphaFoldDB" id="A0A4R8V0H1"/>
<evidence type="ECO:0000256" key="1">
    <source>
        <dbReference type="ARBA" id="ARBA00004651"/>
    </source>
</evidence>
<dbReference type="NCBIfam" id="TIGR00494">
    <property type="entry name" value="crcB"/>
    <property type="match status" value="1"/>
</dbReference>
<evidence type="ECO:0000256" key="10">
    <source>
        <dbReference type="HAMAP-Rule" id="MF_00454"/>
    </source>
</evidence>
<dbReference type="Pfam" id="PF02537">
    <property type="entry name" value="CRCB"/>
    <property type="match status" value="1"/>
</dbReference>
<evidence type="ECO:0000313" key="13">
    <source>
        <dbReference type="Proteomes" id="UP000199639"/>
    </source>
</evidence>
<dbReference type="GO" id="GO:0005886">
    <property type="term" value="C:plasma membrane"/>
    <property type="evidence" value="ECO:0007669"/>
    <property type="project" value="UniProtKB-SubCell"/>
</dbReference>
<dbReference type="HAMAP" id="MF_00454">
    <property type="entry name" value="FluC"/>
    <property type="match status" value="1"/>
</dbReference>
<dbReference type="Proteomes" id="UP000298252">
    <property type="component" value="Unassembled WGS sequence"/>
</dbReference>
<evidence type="ECO:0000313" key="14">
    <source>
        <dbReference type="Proteomes" id="UP000298252"/>
    </source>
</evidence>
<gene>
    <name evidence="10" type="primary">fluC</name>
    <name evidence="10 12" type="synonym">crcB</name>
    <name evidence="12" type="ORF">E3O21_16810</name>
    <name evidence="11" type="ORF">SAMN05216368_105165</name>
</gene>
<dbReference type="EMBL" id="FNIB01000005">
    <property type="protein sequence ID" value="SDN40702.1"/>
    <property type="molecule type" value="Genomic_DNA"/>
</dbReference>
<feature type="binding site" evidence="10">
    <location>
        <position position="79"/>
    </location>
    <ligand>
        <name>Na(+)</name>
        <dbReference type="ChEBI" id="CHEBI:29101"/>
        <note>structural</note>
    </ligand>
</feature>
<feature type="transmembrane region" description="Helical" evidence="10">
    <location>
        <begin position="68"/>
        <end position="86"/>
    </location>
</feature>
<feature type="transmembrane region" description="Helical" evidence="10">
    <location>
        <begin position="98"/>
        <end position="125"/>
    </location>
</feature>
<comment type="activity regulation">
    <text evidence="10">Na(+) is not transported, but it plays an essential structural role and its presence is essential for fluoride channel function.</text>
</comment>
<dbReference type="PANTHER" id="PTHR28259:SF1">
    <property type="entry name" value="FLUORIDE EXPORT PROTEIN 1-RELATED"/>
    <property type="match status" value="1"/>
</dbReference>
<dbReference type="EMBL" id="SOFD01000038">
    <property type="protein sequence ID" value="TFB73904.1"/>
    <property type="molecule type" value="Genomic_DNA"/>
</dbReference>
<evidence type="ECO:0000256" key="7">
    <source>
        <dbReference type="ARBA" id="ARBA00035120"/>
    </source>
</evidence>
<feature type="transmembrane region" description="Helical" evidence="10">
    <location>
        <begin position="41"/>
        <end position="61"/>
    </location>
</feature>
<evidence type="ECO:0000256" key="4">
    <source>
        <dbReference type="ARBA" id="ARBA00022989"/>
    </source>
</evidence>